<dbReference type="RefSeq" id="WP_346036402.1">
    <property type="nucleotide sequence ID" value="NZ_BAAALY010000012.1"/>
</dbReference>
<dbReference type="Proteomes" id="UP001501791">
    <property type="component" value="Unassembled WGS sequence"/>
</dbReference>
<evidence type="ECO:0000313" key="2">
    <source>
        <dbReference type="EMBL" id="GAA1550146.1"/>
    </source>
</evidence>
<dbReference type="InterPro" id="IPR001584">
    <property type="entry name" value="Integrase_cat-core"/>
</dbReference>
<evidence type="ECO:0000313" key="3">
    <source>
        <dbReference type="Proteomes" id="UP001501791"/>
    </source>
</evidence>
<dbReference type="PROSITE" id="PS50994">
    <property type="entry name" value="INTEGRASE"/>
    <property type="match status" value="1"/>
</dbReference>
<comment type="caution">
    <text evidence="2">The sequence shown here is derived from an EMBL/GenBank/DDBJ whole genome shotgun (WGS) entry which is preliminary data.</text>
</comment>
<accession>A0ABN2C3W0</accession>
<organism evidence="2 3">
    <name type="scientific">Brevibacterium picturae</name>
    <dbReference type="NCBI Taxonomy" id="260553"/>
    <lineage>
        <taxon>Bacteria</taxon>
        <taxon>Bacillati</taxon>
        <taxon>Actinomycetota</taxon>
        <taxon>Actinomycetes</taxon>
        <taxon>Micrococcales</taxon>
        <taxon>Brevibacteriaceae</taxon>
        <taxon>Brevibacterium</taxon>
    </lineage>
</organism>
<gene>
    <name evidence="2" type="ORF">GCM10009691_25920</name>
</gene>
<sequence length="660" mass="73771">MSTTVLDVSVGARLWYQGAAWTVVELDGAAATLRSADQFKRVHAPALTGIAEPLDSNRRQEDINTESDAVVIASLTPKQRTEIESEARVYEQIVLTTNDGSLEERYKKAGNQLGISARSARRRVERFAQSGLSGLVDARLLKPKRRSVAPEWDQTCLEVLSSFTNLSNPTMQTVIRRTNALYLERHPDGVAPTRAVAYRRLHELDKGRYTFGAAKQRRSVAERPQGRMGRLRADRPGQYVVLDTTRLDVFAMEPITGRWLNTELTVAMDLYSRCILGLVLRAVSTTAQDVASVLYQVVTPQHWGPPQDAELPSPYVGVPDYLIAMSTAAVPDTIVVDHGKVYLSAHTKSVCQRLGINIQPATPHKPTDKPTIERFFRTLRQQLLEHLPAYKGPDVYSRGKGVEDGAFYYVTELETIIREWVGIYHHTPHQGLCDPRMDSVELSPAEMFTRGVSAAGVLRLPASEDLRMEFLDVTWRTIQHYGVEVNGRRYDGPGLNYYRGAQSPYGGAHAGRWPIMVDRDDVRSVFFQDPASRAWHTLEWEHAAGLTAPFSAEAAEYTRKLAVTADRHVAPEEAMEDLLERHSKGAVAGRREQNLARRIAARSADATPTSSHGAEAAPGHDVIDLFTHLARRRAQPPVLDDLDVFERYDNDGDRFEVFDE</sequence>
<dbReference type="EMBL" id="BAAALY010000012">
    <property type="protein sequence ID" value="GAA1550146.1"/>
    <property type="molecule type" value="Genomic_DNA"/>
</dbReference>
<evidence type="ECO:0000259" key="1">
    <source>
        <dbReference type="PROSITE" id="PS50994"/>
    </source>
</evidence>
<feature type="domain" description="Integrase catalytic" evidence="1">
    <location>
        <begin position="232"/>
        <end position="452"/>
    </location>
</feature>
<name>A0ABN2C3W0_9MICO</name>
<dbReference type="InterPro" id="IPR012337">
    <property type="entry name" value="RNaseH-like_sf"/>
</dbReference>
<keyword evidence="3" id="KW-1185">Reference proteome</keyword>
<protein>
    <recommendedName>
        <fullName evidence="1">Integrase catalytic domain-containing protein</fullName>
    </recommendedName>
</protein>
<dbReference type="InterPro" id="IPR036397">
    <property type="entry name" value="RNaseH_sf"/>
</dbReference>
<reference evidence="2 3" key="1">
    <citation type="journal article" date="2019" name="Int. J. Syst. Evol. Microbiol.">
        <title>The Global Catalogue of Microorganisms (GCM) 10K type strain sequencing project: providing services to taxonomists for standard genome sequencing and annotation.</title>
        <authorList>
            <consortium name="The Broad Institute Genomics Platform"/>
            <consortium name="The Broad Institute Genome Sequencing Center for Infectious Disease"/>
            <person name="Wu L."/>
            <person name="Ma J."/>
        </authorList>
    </citation>
    <scope>NUCLEOTIDE SEQUENCE [LARGE SCALE GENOMIC DNA]</scope>
    <source>
        <strain evidence="2 3">JCM 13319</strain>
    </source>
</reference>
<proteinExistence type="predicted"/>
<dbReference type="Gene3D" id="3.30.420.10">
    <property type="entry name" value="Ribonuclease H-like superfamily/Ribonuclease H"/>
    <property type="match status" value="1"/>
</dbReference>
<dbReference type="SUPFAM" id="SSF53098">
    <property type="entry name" value="Ribonuclease H-like"/>
    <property type="match status" value="1"/>
</dbReference>